<dbReference type="OrthoDB" id="3730241at2"/>
<keyword evidence="3" id="KW-1185">Reference proteome</keyword>
<evidence type="ECO:0008006" key="4">
    <source>
        <dbReference type="Google" id="ProtNLM"/>
    </source>
</evidence>
<evidence type="ECO:0000313" key="2">
    <source>
        <dbReference type="EMBL" id="GAQ25827.1"/>
    </source>
</evidence>
<keyword evidence="1" id="KW-0175">Coiled coil</keyword>
<dbReference type="AlphaFoldDB" id="A0A0U9HN98"/>
<dbReference type="EMBL" id="DF977003">
    <property type="protein sequence ID" value="GAQ25827.1"/>
    <property type="molecule type" value="Genomic_DNA"/>
</dbReference>
<protein>
    <recommendedName>
        <fullName evidence="4">DIP1984 family protein</fullName>
    </recommendedName>
</protein>
<evidence type="ECO:0000313" key="3">
    <source>
        <dbReference type="Proteomes" id="UP000062160"/>
    </source>
</evidence>
<dbReference type="NCBIfam" id="NF038048">
    <property type="entry name" value="DIP1984_fam"/>
    <property type="match status" value="1"/>
</dbReference>
<accession>A0A0U9HN98</accession>
<evidence type="ECO:0000256" key="1">
    <source>
        <dbReference type="SAM" id="Coils"/>
    </source>
</evidence>
<name>A0A0U9HN98_9FIRM</name>
<dbReference type="InterPro" id="IPR047741">
    <property type="entry name" value="DIP1984-like"/>
</dbReference>
<feature type="coiled-coil region" evidence="1">
    <location>
        <begin position="120"/>
        <end position="147"/>
    </location>
</feature>
<sequence length="151" mass="17792">MKLAEALILRSDLQKRIEQLKNRLRNNVMVQEGEKPSEEPEVLLEELDDCLLELTDIIKRINKTNNATKFNKEWTLADALAERDKLWEKRLVLSHITEAASVKQDRYSRTEIKYISVVNVKELQKQIDKLSKEYRELDTKIQGLNWTIDLI</sequence>
<dbReference type="Pfam" id="PF20935">
    <property type="entry name" value="DUF6847"/>
    <property type="match status" value="1"/>
</dbReference>
<dbReference type="RefSeq" id="WP_059033401.1">
    <property type="nucleotide sequence ID" value="NZ_DF977003.1"/>
</dbReference>
<reference evidence="2" key="1">
    <citation type="journal article" date="2016" name="Genome Announc.">
        <title>Draft Genome Sequence of the Syntrophic Lactate-Degrading Bacterium Tepidanaerobacter syntrophicus JLT.</title>
        <authorList>
            <person name="Matsuura N."/>
            <person name="Ohashi A."/>
            <person name="Tourlousse D.M."/>
            <person name="Sekiguchi Y."/>
        </authorList>
    </citation>
    <scope>NUCLEOTIDE SEQUENCE [LARGE SCALE GENOMIC DNA]</scope>
    <source>
        <strain evidence="2">JL</strain>
    </source>
</reference>
<dbReference type="Proteomes" id="UP000062160">
    <property type="component" value="Unassembled WGS sequence"/>
</dbReference>
<dbReference type="Gene3D" id="6.10.320.10">
    <property type="match status" value="1"/>
</dbReference>
<dbReference type="STRING" id="224999.GCA_001485475_01863"/>
<gene>
    <name evidence="2" type="ORF">TSYNT_975</name>
</gene>
<organism evidence="2">
    <name type="scientific">Tepidanaerobacter syntrophicus</name>
    <dbReference type="NCBI Taxonomy" id="224999"/>
    <lineage>
        <taxon>Bacteria</taxon>
        <taxon>Bacillati</taxon>
        <taxon>Bacillota</taxon>
        <taxon>Clostridia</taxon>
        <taxon>Thermosediminibacterales</taxon>
        <taxon>Tepidanaerobacteraceae</taxon>
        <taxon>Tepidanaerobacter</taxon>
    </lineage>
</organism>
<proteinExistence type="predicted"/>
<dbReference type="CDD" id="cd12208">
    <property type="entry name" value="DIP1984-like"/>
    <property type="match status" value="1"/>
</dbReference>